<dbReference type="InterPro" id="IPR035919">
    <property type="entry name" value="EAL_sf"/>
</dbReference>
<dbReference type="Pfam" id="PF17159">
    <property type="entry name" value="MASE3"/>
    <property type="match status" value="1"/>
</dbReference>
<dbReference type="PANTHER" id="PTHR44757:SF2">
    <property type="entry name" value="BIOFILM ARCHITECTURE MAINTENANCE PROTEIN MBAA"/>
    <property type="match status" value="1"/>
</dbReference>
<evidence type="ECO:0000259" key="6">
    <source>
        <dbReference type="PROSITE" id="PS50887"/>
    </source>
</evidence>
<dbReference type="Proteomes" id="UP000427716">
    <property type="component" value="Chromosome"/>
</dbReference>
<organism evidence="7 8">
    <name type="scientific">Guyparkeria halophila</name>
    <dbReference type="NCBI Taxonomy" id="47960"/>
    <lineage>
        <taxon>Bacteria</taxon>
        <taxon>Pseudomonadati</taxon>
        <taxon>Pseudomonadota</taxon>
        <taxon>Gammaproteobacteria</taxon>
        <taxon>Chromatiales</taxon>
        <taxon>Thioalkalibacteraceae</taxon>
        <taxon>Guyparkeria</taxon>
    </lineage>
</organism>
<feature type="domain" description="PAS" evidence="3">
    <location>
        <begin position="295"/>
        <end position="349"/>
    </location>
</feature>
<dbReference type="SUPFAM" id="SSF141868">
    <property type="entry name" value="EAL domain-like"/>
    <property type="match status" value="1"/>
</dbReference>
<dbReference type="InterPro" id="IPR000700">
    <property type="entry name" value="PAS-assoc_C"/>
</dbReference>
<dbReference type="Pfam" id="PF08448">
    <property type="entry name" value="PAS_4"/>
    <property type="match status" value="1"/>
</dbReference>
<feature type="domain" description="EAL" evidence="5">
    <location>
        <begin position="708"/>
        <end position="961"/>
    </location>
</feature>
<evidence type="ECO:0000259" key="4">
    <source>
        <dbReference type="PROSITE" id="PS50113"/>
    </source>
</evidence>
<dbReference type="Gene3D" id="3.30.70.270">
    <property type="match status" value="1"/>
</dbReference>
<dbReference type="InterPro" id="IPR000160">
    <property type="entry name" value="GGDEF_dom"/>
</dbReference>
<proteinExistence type="predicted"/>
<dbReference type="CDD" id="cd01949">
    <property type="entry name" value="GGDEF"/>
    <property type="match status" value="1"/>
</dbReference>
<gene>
    <name evidence="7" type="ORF">GM160_04430</name>
</gene>
<feature type="domain" description="PAC" evidence="4">
    <location>
        <begin position="484"/>
        <end position="535"/>
    </location>
</feature>
<dbReference type="SUPFAM" id="SSF55785">
    <property type="entry name" value="PYP-like sensor domain (PAS domain)"/>
    <property type="match status" value="2"/>
</dbReference>
<dbReference type="InterPro" id="IPR043128">
    <property type="entry name" value="Rev_trsase/Diguanyl_cyclase"/>
</dbReference>
<dbReference type="Pfam" id="PF00563">
    <property type="entry name" value="EAL"/>
    <property type="match status" value="1"/>
</dbReference>
<feature type="transmembrane region" description="Helical" evidence="2">
    <location>
        <begin position="20"/>
        <end position="39"/>
    </location>
</feature>
<dbReference type="RefSeq" id="WP_156573490.1">
    <property type="nucleotide sequence ID" value="NZ_CP046415.1"/>
</dbReference>
<dbReference type="SMART" id="SM00086">
    <property type="entry name" value="PAC"/>
    <property type="match status" value="1"/>
</dbReference>
<dbReference type="Pfam" id="PF00990">
    <property type="entry name" value="GGDEF"/>
    <property type="match status" value="1"/>
</dbReference>
<dbReference type="InterPro" id="IPR033425">
    <property type="entry name" value="MASE3"/>
</dbReference>
<dbReference type="CDD" id="cd00130">
    <property type="entry name" value="PAS"/>
    <property type="match status" value="2"/>
</dbReference>
<dbReference type="InterPro" id="IPR001610">
    <property type="entry name" value="PAC"/>
</dbReference>
<dbReference type="PROSITE" id="PS50113">
    <property type="entry name" value="PAC"/>
    <property type="match status" value="1"/>
</dbReference>
<protein>
    <submittedName>
        <fullName evidence="7">EAL domain-containing protein</fullName>
    </submittedName>
</protein>
<evidence type="ECO:0000259" key="5">
    <source>
        <dbReference type="PROSITE" id="PS50883"/>
    </source>
</evidence>
<dbReference type="PROSITE" id="PS50112">
    <property type="entry name" value="PAS"/>
    <property type="match status" value="2"/>
</dbReference>
<dbReference type="Pfam" id="PF13426">
    <property type="entry name" value="PAS_9"/>
    <property type="match status" value="1"/>
</dbReference>
<dbReference type="KEGG" id="ghl:GM160_04430"/>
<feature type="transmembrane region" description="Helical" evidence="2">
    <location>
        <begin position="119"/>
        <end position="139"/>
    </location>
</feature>
<dbReference type="InterPro" id="IPR029787">
    <property type="entry name" value="Nucleotide_cyclase"/>
</dbReference>
<evidence type="ECO:0000256" key="1">
    <source>
        <dbReference type="SAM" id="MobiDB-lite"/>
    </source>
</evidence>
<dbReference type="Gene3D" id="3.30.450.20">
    <property type="entry name" value="PAS domain"/>
    <property type="match status" value="2"/>
</dbReference>
<dbReference type="InterPro" id="IPR001633">
    <property type="entry name" value="EAL_dom"/>
</dbReference>
<accession>A0A6I6CUR6</accession>
<dbReference type="InterPro" id="IPR000014">
    <property type="entry name" value="PAS"/>
</dbReference>
<keyword evidence="2" id="KW-0472">Membrane</keyword>
<dbReference type="SMART" id="SM00052">
    <property type="entry name" value="EAL"/>
    <property type="match status" value="1"/>
</dbReference>
<feature type="compositionally biased region" description="Polar residues" evidence="1">
    <location>
        <begin position="964"/>
        <end position="973"/>
    </location>
</feature>
<feature type="domain" description="GGDEF" evidence="6">
    <location>
        <begin position="567"/>
        <end position="699"/>
    </location>
</feature>
<dbReference type="PROSITE" id="PS50883">
    <property type="entry name" value="EAL"/>
    <property type="match status" value="1"/>
</dbReference>
<dbReference type="InterPro" id="IPR013656">
    <property type="entry name" value="PAS_4"/>
</dbReference>
<dbReference type="NCBIfam" id="TIGR00229">
    <property type="entry name" value="sensory_box"/>
    <property type="match status" value="2"/>
</dbReference>
<reference evidence="7 8" key="1">
    <citation type="submission" date="2019-11" db="EMBL/GenBank/DDBJ databases">
        <authorList>
            <person name="Zhang J."/>
            <person name="Sun C."/>
        </authorList>
    </citation>
    <scope>NUCLEOTIDE SEQUENCE [LARGE SCALE GENOMIC DNA]</scope>
    <source>
        <strain evidence="8">sp2</strain>
    </source>
</reference>
<feature type="domain" description="PAS" evidence="3">
    <location>
        <begin position="413"/>
        <end position="461"/>
    </location>
</feature>
<feature type="region of interest" description="Disordered" evidence="1">
    <location>
        <begin position="964"/>
        <end position="985"/>
    </location>
</feature>
<feature type="transmembrane region" description="Helical" evidence="2">
    <location>
        <begin position="77"/>
        <end position="99"/>
    </location>
</feature>
<dbReference type="EMBL" id="CP046415">
    <property type="protein sequence ID" value="QGT78206.1"/>
    <property type="molecule type" value="Genomic_DNA"/>
</dbReference>
<evidence type="ECO:0000313" key="7">
    <source>
        <dbReference type="EMBL" id="QGT78206.1"/>
    </source>
</evidence>
<name>A0A6I6CUR6_9GAMM</name>
<dbReference type="InterPro" id="IPR035965">
    <property type="entry name" value="PAS-like_dom_sf"/>
</dbReference>
<evidence type="ECO:0000256" key="2">
    <source>
        <dbReference type="SAM" id="Phobius"/>
    </source>
</evidence>
<feature type="transmembrane region" description="Helical" evidence="2">
    <location>
        <begin position="213"/>
        <end position="233"/>
    </location>
</feature>
<feature type="transmembrane region" description="Helical" evidence="2">
    <location>
        <begin position="146"/>
        <end position="169"/>
    </location>
</feature>
<sequence>MTQPVSTDRRDRPAGHRHSILGWPQLLRLGLVLLVLHEIARENFLLFHALSELLRIVILGGVFVLAWHTRGWSRNGFLLTVGMAAFWIAGLELLHTLTYKGMGLTALGGVLDDPDLPTQLWVAFRLLEATAFLLAAFLARTTVRPLLLFGGFGLAAAALLGSIVTGFFPTSFVEGEGLTRFKVMAEFTAIALFALAIVLLLRQRAHFDPGVHTALVASLLFAILTSLAFTRYGSVFDMANEVGHYLLLISAYLVYRALLATGLVAPFALLFHTQKQHEAELEALVEERTARLVESQSLNRTFIEHSPAVIFLTDLEGRYTLVNPAFERLIGRSREAIVGKTVFDLMPRETAVEFDRNNRAVRHSGRPAIRSETLDLDDAFHLFETVHFPLFDNDGQLVGSGGVATEVTEHRKSEARYELMIRTSMDAVVLIGDDGRLIEVNEAACELTGYDCDELLGMDVFALDTAGRTEIARQMEHIRGMGAARFERQWRRKDGTVRDIEVSVNVLSEGRRGNVYFSFIRDITERKATMERIEHLAHYDALTELPNRALFEQLAPTALGCTRVRGRARLLFYLDLDNFKDINDSLGHLAGDELLREMARRLWEFPADDRVICRFGGDEFLMLVEVNHDLDIASYAHRLRNALAQPLVVEEHQIVATASIGVTSFPADGEDLPTLLRNADMALHAAKDDGRNTHRVFTPAMRENATERIMLISKLRSALANDEFELNFQPQIDLASGRIVGAEALLRWNQPELGRVPPGRFIPLAEESGLIIDIGAWVIEQAIATAAAWRSRGLGDIVMAINISALQFRHGNLARDITNALTRARLPGTNLEVELTESTLIDDTDRLEETIALLKRRDVKLAIDDFGTGYSGLTYLRRFAVDRLKVDQSFVRDIDQGDSAALVTAVIQMAHSLGLTVIAEGVETQTQSDQLLGLRCDQAQGYRFGRPMTAAAFESLLIDQAHAPSTTHQSPTVLSAPGAPASPSD</sequence>
<dbReference type="InterPro" id="IPR052155">
    <property type="entry name" value="Biofilm_reg_signaling"/>
</dbReference>
<feature type="transmembrane region" description="Helical" evidence="2">
    <location>
        <begin position="45"/>
        <end position="65"/>
    </location>
</feature>
<dbReference type="SUPFAM" id="SSF55073">
    <property type="entry name" value="Nucleotide cyclase"/>
    <property type="match status" value="1"/>
</dbReference>
<dbReference type="NCBIfam" id="TIGR00254">
    <property type="entry name" value="GGDEF"/>
    <property type="match status" value="1"/>
</dbReference>
<dbReference type="AlphaFoldDB" id="A0A6I6CUR6"/>
<dbReference type="PROSITE" id="PS50887">
    <property type="entry name" value="GGDEF"/>
    <property type="match status" value="1"/>
</dbReference>
<evidence type="ECO:0000313" key="8">
    <source>
        <dbReference type="Proteomes" id="UP000427716"/>
    </source>
</evidence>
<dbReference type="CDD" id="cd01948">
    <property type="entry name" value="EAL"/>
    <property type="match status" value="1"/>
</dbReference>
<dbReference type="Gene3D" id="3.20.20.450">
    <property type="entry name" value="EAL domain"/>
    <property type="match status" value="1"/>
</dbReference>
<keyword evidence="2" id="KW-0812">Transmembrane</keyword>
<dbReference type="SMART" id="SM00267">
    <property type="entry name" value="GGDEF"/>
    <property type="match status" value="1"/>
</dbReference>
<dbReference type="SMART" id="SM00091">
    <property type="entry name" value="PAS"/>
    <property type="match status" value="2"/>
</dbReference>
<keyword evidence="8" id="KW-1185">Reference proteome</keyword>
<dbReference type="PANTHER" id="PTHR44757">
    <property type="entry name" value="DIGUANYLATE CYCLASE DGCP"/>
    <property type="match status" value="1"/>
</dbReference>
<feature type="transmembrane region" description="Helical" evidence="2">
    <location>
        <begin position="181"/>
        <end position="201"/>
    </location>
</feature>
<keyword evidence="2" id="KW-1133">Transmembrane helix</keyword>
<evidence type="ECO:0000259" key="3">
    <source>
        <dbReference type="PROSITE" id="PS50112"/>
    </source>
</evidence>